<dbReference type="GO" id="GO:0005634">
    <property type="term" value="C:nucleus"/>
    <property type="evidence" value="ECO:0007669"/>
    <property type="project" value="TreeGrafter"/>
</dbReference>
<dbReference type="SUPFAM" id="SSF88723">
    <property type="entry name" value="PIN domain-like"/>
    <property type="match status" value="1"/>
</dbReference>
<gene>
    <name evidence="3" type="ORF">PROFUN_13258</name>
</gene>
<dbReference type="SMART" id="SM00670">
    <property type="entry name" value="PINc"/>
    <property type="match status" value="1"/>
</dbReference>
<dbReference type="PANTHER" id="PTHR16161:SF0">
    <property type="entry name" value="TRANSCRIPTIONAL PROTEIN SWT1"/>
    <property type="match status" value="1"/>
</dbReference>
<dbReference type="InterPro" id="IPR029060">
    <property type="entry name" value="PIN-like_dom_sf"/>
</dbReference>
<dbReference type="Gene3D" id="3.40.50.1010">
    <property type="entry name" value="5'-nuclease"/>
    <property type="match status" value="1"/>
</dbReference>
<comment type="caution">
    <text evidence="3">The sequence shown here is derived from an EMBL/GenBank/DDBJ whole genome shotgun (WGS) entry which is preliminary data.</text>
</comment>
<feature type="region of interest" description="Disordered" evidence="1">
    <location>
        <begin position="76"/>
        <end position="179"/>
    </location>
</feature>
<keyword evidence="4" id="KW-1185">Reference proteome</keyword>
<reference evidence="3 4" key="1">
    <citation type="journal article" date="2018" name="Genome Biol. Evol.">
        <title>Multiple Roots of Fruiting Body Formation in Amoebozoa.</title>
        <authorList>
            <person name="Hillmann F."/>
            <person name="Forbes G."/>
            <person name="Novohradska S."/>
            <person name="Ferling I."/>
            <person name="Riege K."/>
            <person name="Groth M."/>
            <person name="Westermann M."/>
            <person name="Marz M."/>
            <person name="Spaller T."/>
            <person name="Winckler T."/>
            <person name="Schaap P."/>
            <person name="Glockner G."/>
        </authorList>
    </citation>
    <scope>NUCLEOTIDE SEQUENCE [LARGE SCALE GENOMIC DNA]</scope>
    <source>
        <strain evidence="3 4">Jena</strain>
    </source>
</reference>
<dbReference type="STRING" id="1890364.A0A2P6N4Y9"/>
<dbReference type="OrthoDB" id="2017974at2759"/>
<dbReference type="PANTHER" id="PTHR16161">
    <property type="entry name" value="TRANSCRIPTIONAL PROTEIN SWT1"/>
    <property type="match status" value="1"/>
</dbReference>
<evidence type="ECO:0000313" key="3">
    <source>
        <dbReference type="EMBL" id="PRP79016.1"/>
    </source>
</evidence>
<name>A0A2P6N4Y9_9EUKA</name>
<dbReference type="InterPro" id="IPR001810">
    <property type="entry name" value="F-box_dom"/>
</dbReference>
<evidence type="ECO:0000313" key="4">
    <source>
        <dbReference type="Proteomes" id="UP000241769"/>
    </source>
</evidence>
<protein>
    <recommendedName>
        <fullName evidence="2">PIN domain-containing protein</fullName>
    </recommendedName>
</protein>
<sequence length="453" mass="50760">MMQGVDTCLICSQICGPDKIPVDIDRNRGNTVYACSYNCQQMWQALLAQMLQQQQQQQQQQVLAAMQQVLAQGGSQQQPYGNFFPGFTPTDGQFQQQQSQPQQQQQQNPPPSQSNYKRPSTSKPVLYSNHATNQPEAPSTSVTARVPEEEPAPKKIKSESTEPKPASSNEKTDNVSNNTETKVVHYRTLYVVADTNVLLEHLIEILNLRVLESVTVVIPTVVIHELDGLKRSEDESVSSRSKSALRIIHESLLSNASLVKKWMRGQSPHEVLGMSETLVPLRNNDDQILNCALYFLRRVASPEDGLILTTNDEGLRLKALLSNVETKNVTQLLSCLPVKSSGGPLTIVLDAPKKGSVASFMNAALPRQELPLQNNVMLWKNILSHLPPRELPKMSGVCFSFYQMINGDDHVWRSSVQNTFQDRAEVLIPSSQSAKQWYIRWRRQTLTISAFNI</sequence>
<dbReference type="Proteomes" id="UP000241769">
    <property type="component" value="Unassembled WGS sequence"/>
</dbReference>
<proteinExistence type="predicted"/>
<feature type="domain" description="PIN" evidence="2">
    <location>
        <begin position="189"/>
        <end position="317"/>
    </location>
</feature>
<dbReference type="InterPro" id="IPR052626">
    <property type="entry name" value="SWT1_Regulator"/>
</dbReference>
<dbReference type="SUPFAM" id="SSF81383">
    <property type="entry name" value="F-box domain"/>
    <property type="match status" value="1"/>
</dbReference>
<feature type="compositionally biased region" description="Polar residues" evidence="1">
    <location>
        <begin position="116"/>
        <end position="143"/>
    </location>
</feature>
<dbReference type="EMBL" id="MDYQ01000201">
    <property type="protein sequence ID" value="PRP79016.1"/>
    <property type="molecule type" value="Genomic_DNA"/>
</dbReference>
<dbReference type="AlphaFoldDB" id="A0A2P6N4Y9"/>
<organism evidence="3 4">
    <name type="scientific">Planoprotostelium fungivorum</name>
    <dbReference type="NCBI Taxonomy" id="1890364"/>
    <lineage>
        <taxon>Eukaryota</taxon>
        <taxon>Amoebozoa</taxon>
        <taxon>Evosea</taxon>
        <taxon>Variosea</taxon>
        <taxon>Cavosteliida</taxon>
        <taxon>Cavosteliaceae</taxon>
        <taxon>Planoprotostelium</taxon>
    </lineage>
</organism>
<evidence type="ECO:0000256" key="1">
    <source>
        <dbReference type="SAM" id="MobiDB-lite"/>
    </source>
</evidence>
<feature type="compositionally biased region" description="Polar residues" evidence="1">
    <location>
        <begin position="166"/>
        <end position="179"/>
    </location>
</feature>
<feature type="compositionally biased region" description="Low complexity" evidence="1">
    <location>
        <begin position="95"/>
        <end position="107"/>
    </location>
</feature>
<dbReference type="Pfam" id="PF13638">
    <property type="entry name" value="PIN_4"/>
    <property type="match status" value="1"/>
</dbReference>
<dbReference type="InterPro" id="IPR002716">
    <property type="entry name" value="PIN_dom"/>
</dbReference>
<accession>A0A2P6N4Y9</accession>
<dbReference type="InParanoid" id="A0A2P6N4Y9"/>
<dbReference type="Gene3D" id="1.20.1280.50">
    <property type="match status" value="1"/>
</dbReference>
<dbReference type="Pfam" id="PF00646">
    <property type="entry name" value="F-box"/>
    <property type="match status" value="1"/>
</dbReference>
<dbReference type="InterPro" id="IPR036047">
    <property type="entry name" value="F-box-like_dom_sf"/>
</dbReference>
<feature type="compositionally biased region" description="Basic and acidic residues" evidence="1">
    <location>
        <begin position="146"/>
        <end position="162"/>
    </location>
</feature>
<evidence type="ECO:0000259" key="2">
    <source>
        <dbReference type="SMART" id="SM00670"/>
    </source>
</evidence>